<proteinExistence type="predicted"/>
<evidence type="ECO:0000256" key="1">
    <source>
        <dbReference type="SAM" id="MobiDB-lite"/>
    </source>
</evidence>
<sequence length="105" mass="11477">MWRDKRWIAVVAAGLLSLALLSILDARATSLPQSPDVIPNVMNSNPMTPDEPDKSAFADEPFSGEDKNLNGAENLFGRMDTGPIGERREGLSEMVSSLFDRLGEE</sequence>
<comment type="caution">
    <text evidence="2">The sequence shown here is derived from an EMBL/GenBank/DDBJ whole genome shotgun (WGS) entry which is preliminary data.</text>
</comment>
<protein>
    <submittedName>
        <fullName evidence="2">Uncharacterized protein</fullName>
    </submittedName>
</protein>
<gene>
    <name evidence="2" type="ORF">GGP99_001733</name>
</gene>
<name>A0AAW5P7P9_9BACT</name>
<evidence type="ECO:0000313" key="3">
    <source>
        <dbReference type="Proteomes" id="UP001155110"/>
    </source>
</evidence>
<dbReference type="Proteomes" id="UP001155110">
    <property type="component" value="Unassembled WGS sequence"/>
</dbReference>
<dbReference type="RefSeq" id="WP_259258292.1">
    <property type="nucleotide sequence ID" value="NZ_JANTZM010000007.1"/>
</dbReference>
<accession>A0AAW5P7P9</accession>
<organism evidence="2 3">
    <name type="scientific">Salinibacter ruber</name>
    <dbReference type="NCBI Taxonomy" id="146919"/>
    <lineage>
        <taxon>Bacteria</taxon>
        <taxon>Pseudomonadati</taxon>
        <taxon>Rhodothermota</taxon>
        <taxon>Rhodothermia</taxon>
        <taxon>Rhodothermales</taxon>
        <taxon>Salinibacteraceae</taxon>
        <taxon>Salinibacter</taxon>
    </lineage>
</organism>
<evidence type="ECO:0000313" key="2">
    <source>
        <dbReference type="EMBL" id="MCS4157769.1"/>
    </source>
</evidence>
<dbReference type="AlphaFoldDB" id="A0AAW5P7P9"/>
<feature type="region of interest" description="Disordered" evidence="1">
    <location>
        <begin position="34"/>
        <end position="91"/>
    </location>
</feature>
<reference evidence="2" key="1">
    <citation type="submission" date="2022-08" db="EMBL/GenBank/DDBJ databases">
        <title>Genomic Encyclopedia of Type Strains, Phase V (KMG-V): Genome sequencing to study the core and pangenomes of soil and plant-associated prokaryotes.</title>
        <authorList>
            <person name="Whitman W."/>
        </authorList>
    </citation>
    <scope>NUCLEOTIDE SEQUENCE</scope>
    <source>
        <strain evidence="2">SP3002</strain>
    </source>
</reference>
<dbReference type="EMBL" id="JANTZM010000007">
    <property type="protein sequence ID" value="MCS4157769.1"/>
    <property type="molecule type" value="Genomic_DNA"/>
</dbReference>